<keyword evidence="1" id="KW-0472">Membrane</keyword>
<dbReference type="Proteomes" id="UP001151699">
    <property type="component" value="Chromosome B"/>
</dbReference>
<keyword evidence="1" id="KW-1133">Transmembrane helix</keyword>
<feature type="transmembrane region" description="Helical" evidence="1">
    <location>
        <begin position="107"/>
        <end position="126"/>
    </location>
</feature>
<dbReference type="PANTHER" id="PTHR39074">
    <property type="entry name" value="AGAP007547-PA"/>
    <property type="match status" value="1"/>
</dbReference>
<comment type="caution">
    <text evidence="2">The sequence shown here is derived from an EMBL/GenBank/DDBJ whole genome shotgun (WGS) entry which is preliminary data.</text>
</comment>
<feature type="transmembrane region" description="Helical" evidence="1">
    <location>
        <begin position="7"/>
        <end position="31"/>
    </location>
</feature>
<feature type="transmembrane region" description="Helical" evidence="1">
    <location>
        <begin position="138"/>
        <end position="159"/>
    </location>
</feature>
<dbReference type="PANTHER" id="PTHR39074:SF1">
    <property type="entry name" value="AGAP007547-PA"/>
    <property type="match status" value="1"/>
</dbReference>
<reference evidence="2" key="1">
    <citation type="submission" date="2022-07" db="EMBL/GenBank/DDBJ databases">
        <authorList>
            <person name="Trinca V."/>
            <person name="Uliana J.V.C."/>
            <person name="Torres T.T."/>
            <person name="Ward R.J."/>
            <person name="Monesi N."/>
        </authorList>
    </citation>
    <scope>NUCLEOTIDE SEQUENCE</scope>
    <source>
        <strain evidence="2">HSMRA1968</strain>
        <tissue evidence="2">Whole embryos</tissue>
    </source>
</reference>
<dbReference type="OrthoDB" id="10015560at2759"/>
<gene>
    <name evidence="2" type="ORF">Bhyg_07309</name>
</gene>
<feature type="transmembrane region" description="Helical" evidence="1">
    <location>
        <begin position="77"/>
        <end position="100"/>
    </location>
</feature>
<keyword evidence="1" id="KW-0812">Transmembrane</keyword>
<proteinExistence type="predicted"/>
<name>A0A9Q0N2S5_9DIPT</name>
<evidence type="ECO:0000256" key="1">
    <source>
        <dbReference type="SAM" id="Phobius"/>
    </source>
</evidence>
<protein>
    <submittedName>
        <fullName evidence="2">Uncharacterized protein</fullName>
    </submittedName>
</protein>
<feature type="non-terminal residue" evidence="2">
    <location>
        <position position="1"/>
    </location>
</feature>
<feature type="transmembrane region" description="Helical" evidence="1">
    <location>
        <begin position="171"/>
        <end position="190"/>
    </location>
</feature>
<dbReference type="EMBL" id="WJQU01000002">
    <property type="protein sequence ID" value="KAJ6642361.1"/>
    <property type="molecule type" value="Genomic_DNA"/>
</dbReference>
<dbReference type="AlphaFoldDB" id="A0A9Q0N2S5"/>
<evidence type="ECO:0000313" key="2">
    <source>
        <dbReference type="EMBL" id="KAJ6642361.1"/>
    </source>
</evidence>
<sequence length="201" mass="23501">MEALRWLPAICGSLGPAIIPPAHIAILWFFWQNYARYVDQRFCTCSCWDTVFKGTYESGIASYKHMYFNATQNTLKIWMLIVLGIIAMYECIKLLVFLIIQNKARYSMVLLFSLSIFSHYYGWWAYINYYNDEYYSQWNHQLFFSITELISTIVVIHLANNENQVTSRKTFCIVGISILHITASGFDQFISNVFKGEGYPH</sequence>
<keyword evidence="3" id="KW-1185">Reference proteome</keyword>
<organism evidence="2 3">
    <name type="scientific">Pseudolycoriella hygida</name>
    <dbReference type="NCBI Taxonomy" id="35572"/>
    <lineage>
        <taxon>Eukaryota</taxon>
        <taxon>Metazoa</taxon>
        <taxon>Ecdysozoa</taxon>
        <taxon>Arthropoda</taxon>
        <taxon>Hexapoda</taxon>
        <taxon>Insecta</taxon>
        <taxon>Pterygota</taxon>
        <taxon>Neoptera</taxon>
        <taxon>Endopterygota</taxon>
        <taxon>Diptera</taxon>
        <taxon>Nematocera</taxon>
        <taxon>Sciaroidea</taxon>
        <taxon>Sciaridae</taxon>
        <taxon>Pseudolycoriella</taxon>
    </lineage>
</organism>
<accession>A0A9Q0N2S5</accession>
<evidence type="ECO:0000313" key="3">
    <source>
        <dbReference type="Proteomes" id="UP001151699"/>
    </source>
</evidence>